<evidence type="ECO:0000256" key="1">
    <source>
        <dbReference type="SAM" id="MobiDB-lite"/>
    </source>
</evidence>
<accession>A0A1W9KPF2</accession>
<protein>
    <submittedName>
        <fullName evidence="2">Uncharacterized protein</fullName>
    </submittedName>
</protein>
<evidence type="ECO:0000313" key="2">
    <source>
        <dbReference type="EMBL" id="OQW85714.1"/>
    </source>
</evidence>
<name>A0A1W9KPF2_9BURK</name>
<organism evidence="2 3">
    <name type="scientific">Rhodoferax ferrireducens</name>
    <dbReference type="NCBI Taxonomy" id="192843"/>
    <lineage>
        <taxon>Bacteria</taxon>
        <taxon>Pseudomonadati</taxon>
        <taxon>Pseudomonadota</taxon>
        <taxon>Betaproteobacteria</taxon>
        <taxon>Burkholderiales</taxon>
        <taxon>Comamonadaceae</taxon>
        <taxon>Rhodoferax</taxon>
    </lineage>
</organism>
<proteinExistence type="predicted"/>
<dbReference type="AlphaFoldDB" id="A0A1W9KPF2"/>
<reference evidence="2 3" key="1">
    <citation type="submission" date="2017-01" db="EMBL/GenBank/DDBJ databases">
        <title>Novel large sulfur bacteria in the metagenomes of groundwater-fed chemosynthetic microbial mats in the Lake Huron basin.</title>
        <authorList>
            <person name="Sharrar A.M."/>
            <person name="Flood B.E."/>
            <person name="Bailey J.V."/>
            <person name="Jones D.S."/>
            <person name="Biddanda B."/>
            <person name="Ruberg S.A."/>
            <person name="Marcus D.N."/>
            <person name="Dick G.J."/>
        </authorList>
    </citation>
    <scope>NUCLEOTIDE SEQUENCE [LARGE SCALE GENOMIC DNA]</scope>
    <source>
        <strain evidence="2">A7</strain>
    </source>
</reference>
<gene>
    <name evidence="2" type="ORF">BWK72_20900</name>
</gene>
<sequence>MSVEDEREGPPPTEAEIAAWKADQAACRVETFARCKLQGACAEPHGSRWQLLVQEDERAGKCAGRCPCEETTQRAITLECDFSLTSERQEDSTWKPGEPATITFLPEGAQ</sequence>
<comment type="caution">
    <text evidence="2">The sequence shown here is derived from an EMBL/GenBank/DDBJ whole genome shotgun (WGS) entry which is preliminary data.</text>
</comment>
<dbReference type="Proteomes" id="UP000192505">
    <property type="component" value="Unassembled WGS sequence"/>
</dbReference>
<feature type="region of interest" description="Disordered" evidence="1">
    <location>
        <begin position="87"/>
        <end position="110"/>
    </location>
</feature>
<dbReference type="EMBL" id="MTEI01000043">
    <property type="protein sequence ID" value="OQW85714.1"/>
    <property type="molecule type" value="Genomic_DNA"/>
</dbReference>
<evidence type="ECO:0000313" key="3">
    <source>
        <dbReference type="Proteomes" id="UP000192505"/>
    </source>
</evidence>